<organism evidence="4 5">
    <name type="scientific">Epibacterium ulvae</name>
    <dbReference type="NCBI Taxonomy" id="1156985"/>
    <lineage>
        <taxon>Bacteria</taxon>
        <taxon>Pseudomonadati</taxon>
        <taxon>Pseudomonadota</taxon>
        <taxon>Alphaproteobacteria</taxon>
        <taxon>Rhodobacterales</taxon>
        <taxon>Roseobacteraceae</taxon>
        <taxon>Epibacterium</taxon>
    </lineage>
</organism>
<dbReference type="SUPFAM" id="SSF56176">
    <property type="entry name" value="FAD-binding/transporter-associated domain-like"/>
    <property type="match status" value="1"/>
</dbReference>
<keyword evidence="2" id="KW-0274">FAD</keyword>
<dbReference type="RefSeq" id="WP_090219921.1">
    <property type="nucleotide sequence ID" value="NZ_FMWG01000009.1"/>
</dbReference>
<dbReference type="InterPro" id="IPR016169">
    <property type="entry name" value="FAD-bd_PCMH_sub2"/>
</dbReference>
<name>A0A1G5R5V1_9RHOB</name>
<sequence length="372" mass="39393">MTMYQPNSEQDLADLLRDADAPLAVQGGATRGVNIAGAPLSTCALNGVRLYEPGALTLVAGAGTPLPEVEVLLAAENQRLAFEPSDLRGLLGTDGIPTLGGAIATNTSGPRRIQSGAARDFLLGVRFVDGMGQIIKNGGRVMKNVTGYDLVKLMAGSHGTLGVLSEVSLKVLPSPECSGTLIWENLDWQASLAIFSAALNSPYDVTGAARLPAFGERPAQTLIRVEGFEASVSYRLSELSGHLKTIAQSAEMTMDVVRNAQLWRSVRDVEPFVGKEGDLWRSSIKPGNMPAFVAALDGEHMIDWAGGLIWSLVPKGRDVRAALNGFGGHCTLLRGAHHLLRFQPEPAPLAALSAGLRKKFDPRGILNVGLMG</sequence>
<dbReference type="InterPro" id="IPR016166">
    <property type="entry name" value="FAD-bd_PCMH"/>
</dbReference>
<dbReference type="PROSITE" id="PS51387">
    <property type="entry name" value="FAD_PCMH"/>
    <property type="match status" value="1"/>
</dbReference>
<dbReference type="PANTHER" id="PTHR11748:SF103">
    <property type="entry name" value="GLYCOLATE OXIDASE SUBUNIT GLCE"/>
    <property type="match status" value="1"/>
</dbReference>
<protein>
    <submittedName>
        <fullName evidence="4">Glycolate oxidase FAD binding subunit</fullName>
    </submittedName>
</protein>
<dbReference type="GO" id="GO:0071949">
    <property type="term" value="F:FAD binding"/>
    <property type="evidence" value="ECO:0007669"/>
    <property type="project" value="InterPro"/>
</dbReference>
<accession>A0A1G5R5V1</accession>
<keyword evidence="5" id="KW-1185">Reference proteome</keyword>
<feature type="domain" description="FAD-binding PCMH-type" evidence="3">
    <location>
        <begin position="1"/>
        <end position="174"/>
    </location>
</feature>
<gene>
    <name evidence="4" type="ORF">SAMN04488118_10929</name>
</gene>
<dbReference type="EMBL" id="FMWG01000009">
    <property type="protein sequence ID" value="SCZ69336.1"/>
    <property type="molecule type" value="Genomic_DNA"/>
</dbReference>
<evidence type="ECO:0000256" key="2">
    <source>
        <dbReference type="ARBA" id="ARBA00022827"/>
    </source>
</evidence>
<dbReference type="AlphaFoldDB" id="A0A1G5R5V1"/>
<proteinExistence type="predicted"/>
<keyword evidence="1" id="KW-0285">Flavoprotein</keyword>
<dbReference type="STRING" id="1156985.SAMN04488118_10929"/>
<dbReference type="PANTHER" id="PTHR11748">
    <property type="entry name" value="D-LACTATE DEHYDROGENASE"/>
    <property type="match status" value="1"/>
</dbReference>
<evidence type="ECO:0000313" key="5">
    <source>
        <dbReference type="Proteomes" id="UP000198767"/>
    </source>
</evidence>
<dbReference type="Proteomes" id="UP000198767">
    <property type="component" value="Unassembled WGS sequence"/>
</dbReference>
<dbReference type="GO" id="GO:0003824">
    <property type="term" value="F:catalytic activity"/>
    <property type="evidence" value="ECO:0007669"/>
    <property type="project" value="InterPro"/>
</dbReference>
<evidence type="ECO:0000259" key="3">
    <source>
        <dbReference type="PROSITE" id="PS51387"/>
    </source>
</evidence>
<reference evidence="4 5" key="1">
    <citation type="submission" date="2016-10" db="EMBL/GenBank/DDBJ databases">
        <authorList>
            <person name="de Groot N.N."/>
        </authorList>
    </citation>
    <scope>NUCLEOTIDE SEQUENCE [LARGE SCALE GENOMIC DNA]</scope>
    <source>
        <strain evidence="4 5">U95</strain>
    </source>
</reference>
<dbReference type="InterPro" id="IPR016164">
    <property type="entry name" value="FAD-linked_Oxase-like_C"/>
</dbReference>
<dbReference type="InterPro" id="IPR036318">
    <property type="entry name" value="FAD-bd_PCMH-like_sf"/>
</dbReference>
<dbReference type="SUPFAM" id="SSF55103">
    <property type="entry name" value="FAD-linked oxidases, C-terminal domain"/>
    <property type="match status" value="1"/>
</dbReference>
<dbReference type="InterPro" id="IPR006094">
    <property type="entry name" value="Oxid_FAD_bind_N"/>
</dbReference>
<evidence type="ECO:0000256" key="1">
    <source>
        <dbReference type="ARBA" id="ARBA00022630"/>
    </source>
</evidence>
<dbReference type="Pfam" id="PF01565">
    <property type="entry name" value="FAD_binding_4"/>
    <property type="match status" value="1"/>
</dbReference>
<evidence type="ECO:0000313" key="4">
    <source>
        <dbReference type="EMBL" id="SCZ69336.1"/>
    </source>
</evidence>
<dbReference type="OrthoDB" id="9811557at2"/>
<dbReference type="Gene3D" id="3.30.465.10">
    <property type="match status" value="1"/>
</dbReference>